<dbReference type="CDD" id="cd05271">
    <property type="entry name" value="NDUFA9_like_SDR_a"/>
    <property type="match status" value="1"/>
</dbReference>
<feature type="domain" description="NAD-dependent epimerase/dehydratase" evidence="1">
    <location>
        <begin position="64"/>
        <end position="264"/>
    </location>
</feature>
<keyword evidence="3" id="KW-1185">Reference proteome</keyword>
<dbReference type="GO" id="GO:0005739">
    <property type="term" value="C:mitochondrion"/>
    <property type="evidence" value="ECO:0007669"/>
    <property type="project" value="TreeGrafter"/>
</dbReference>
<dbReference type="PANTHER" id="PTHR12126">
    <property type="entry name" value="NADH-UBIQUINONE OXIDOREDUCTASE 39 KDA SUBUNIT-RELATED"/>
    <property type="match status" value="1"/>
</dbReference>
<organism evidence="2 3">
    <name type="scientific">Dimargaris cristalligena</name>
    <dbReference type="NCBI Taxonomy" id="215637"/>
    <lineage>
        <taxon>Eukaryota</taxon>
        <taxon>Fungi</taxon>
        <taxon>Fungi incertae sedis</taxon>
        <taxon>Zoopagomycota</taxon>
        <taxon>Kickxellomycotina</taxon>
        <taxon>Dimargaritomycetes</taxon>
        <taxon>Dimargaritales</taxon>
        <taxon>Dimargaritaceae</taxon>
        <taxon>Dimargaris</taxon>
    </lineage>
</organism>
<dbReference type="Proteomes" id="UP000268162">
    <property type="component" value="Unassembled WGS sequence"/>
</dbReference>
<dbReference type="STRING" id="215637.A0A4Q0A043"/>
<evidence type="ECO:0000313" key="2">
    <source>
        <dbReference type="EMBL" id="RKP39357.1"/>
    </source>
</evidence>
<dbReference type="InterPro" id="IPR051207">
    <property type="entry name" value="ComplexI_NDUFA9_subunit"/>
</dbReference>
<dbReference type="SUPFAM" id="SSF51735">
    <property type="entry name" value="NAD(P)-binding Rossmann-fold domains"/>
    <property type="match status" value="1"/>
</dbReference>
<gene>
    <name evidence="2" type="ORF">BJ085DRAFT_19007</name>
</gene>
<dbReference type="Pfam" id="PF01370">
    <property type="entry name" value="Epimerase"/>
    <property type="match status" value="1"/>
</dbReference>
<protein>
    <submittedName>
        <fullName evidence="2">NAD(P)-binding protein</fullName>
    </submittedName>
</protein>
<dbReference type="InterPro" id="IPR001509">
    <property type="entry name" value="Epimerase_deHydtase"/>
</dbReference>
<dbReference type="InterPro" id="IPR036291">
    <property type="entry name" value="NAD(P)-bd_dom_sf"/>
</dbReference>
<dbReference type="GO" id="GO:0044877">
    <property type="term" value="F:protein-containing complex binding"/>
    <property type="evidence" value="ECO:0007669"/>
    <property type="project" value="TreeGrafter"/>
</dbReference>
<proteinExistence type="predicted"/>
<dbReference type="PANTHER" id="PTHR12126:SF11">
    <property type="entry name" value="NADH DEHYDROGENASE [UBIQUINONE] 1 ALPHA SUBCOMPLEX SUBUNIT 9, MITOCHONDRIAL"/>
    <property type="match status" value="1"/>
</dbReference>
<name>A0A4Q0A043_9FUNG</name>
<accession>A0A4Q0A043</accession>
<dbReference type="Gene3D" id="3.40.50.720">
    <property type="entry name" value="NAD(P)-binding Rossmann-like Domain"/>
    <property type="match status" value="1"/>
</dbReference>
<dbReference type="AlphaFoldDB" id="A0A4Q0A043"/>
<reference evidence="3" key="1">
    <citation type="journal article" date="2018" name="Nat. Microbiol.">
        <title>Leveraging single-cell genomics to expand the fungal tree of life.</title>
        <authorList>
            <person name="Ahrendt S.R."/>
            <person name="Quandt C.A."/>
            <person name="Ciobanu D."/>
            <person name="Clum A."/>
            <person name="Salamov A."/>
            <person name="Andreopoulos B."/>
            <person name="Cheng J.F."/>
            <person name="Woyke T."/>
            <person name="Pelin A."/>
            <person name="Henrissat B."/>
            <person name="Reynolds N.K."/>
            <person name="Benny G.L."/>
            <person name="Smith M.E."/>
            <person name="James T.Y."/>
            <person name="Grigoriev I.V."/>
        </authorList>
    </citation>
    <scope>NUCLEOTIDE SEQUENCE [LARGE SCALE GENOMIC DNA]</scope>
    <source>
        <strain evidence="3">RSA 468</strain>
    </source>
</reference>
<evidence type="ECO:0000313" key="3">
    <source>
        <dbReference type="Proteomes" id="UP000268162"/>
    </source>
</evidence>
<sequence length="386" mass="43214">MSLRLTLCVGPSPTTLSARRPIRVPSLYTITQRYNSDIAVHPRSSQPIVRAGLTGRSSVSGHVVTVFGSTGFLGRYLVNRLGKKGTKVVLPYRCHEDEKRHLKPMGDLGQIVLQDYDVRNYDQIVDAVKYSDAVYNLIGRNYPTKNFNFEAVNVAAARDIARACAETGVPRLVHLSALGAQEGSTSQFLHTKALGERAVREEYPTATIVRPGTLIGFESEILSRIGVFRKFLPVVNHNQQIVRPVDVADVALALDMMMTEADSEAQTYELYGAKPYTHQDIINICSNVFREKVNTVNIPKPIMKAVTGLLQYWIYPQLSPDQVERMFIDQVPSPHKNVKTLADLGIEPRTFELTVLPYIRHFRKPALNELGLDPKKARTFGKHPSY</sequence>
<evidence type="ECO:0000259" key="1">
    <source>
        <dbReference type="Pfam" id="PF01370"/>
    </source>
</evidence>
<dbReference type="EMBL" id="ML002276">
    <property type="protein sequence ID" value="RKP39357.1"/>
    <property type="molecule type" value="Genomic_DNA"/>
</dbReference>